<keyword evidence="10" id="KW-1185">Reference proteome</keyword>
<keyword evidence="6" id="KW-0963">Cytoplasm</keyword>
<dbReference type="HOGENOM" id="CLU_066684_2_0_1"/>
<dbReference type="AlphaFoldDB" id="G0W414"/>
<dbReference type="eggNOG" id="KOG4774">
    <property type="taxonomic scope" value="Eukaryota"/>
</dbReference>
<dbReference type="InterPro" id="IPR038881">
    <property type="entry name" value="Yae1-like"/>
</dbReference>
<reference evidence="9 10" key="1">
    <citation type="journal article" date="2011" name="Proc. Natl. Acad. Sci. U.S.A.">
        <title>Evolutionary erosion of yeast sex chromosomes by mating-type switching accidents.</title>
        <authorList>
            <person name="Gordon J.L."/>
            <person name="Armisen D."/>
            <person name="Proux-Wera E."/>
            <person name="Oheigeartaigh S.S."/>
            <person name="Byrne K.P."/>
            <person name="Wolfe K.H."/>
        </authorList>
    </citation>
    <scope>NUCLEOTIDE SEQUENCE [LARGE SCALE GENOMIC DNA]</scope>
    <source>
        <strain evidence="10">ATCC 10597 / BCRC 20456 / CBS 421 / NBRC 0211 / NRRL Y-12639</strain>
    </source>
</reference>
<dbReference type="EMBL" id="HE580267">
    <property type="protein sequence ID" value="CCD22552.1"/>
    <property type="molecule type" value="Genomic_DNA"/>
</dbReference>
<dbReference type="STRING" id="1071378.G0W414"/>
<keyword evidence="7" id="KW-0539">Nucleus</keyword>
<evidence type="ECO:0000256" key="2">
    <source>
        <dbReference type="ARBA" id="ARBA00004496"/>
    </source>
</evidence>
<comment type="subcellular location">
    <subcellularLocation>
        <location evidence="2">Cytoplasm</location>
    </subcellularLocation>
    <subcellularLocation>
        <location evidence="1">Nucleus</location>
    </subcellularLocation>
</comment>
<sequence>MADFLDDVFEPDTSPDAGREMSLDLMKVRDAHNKRGYLDGIVSSKEVNLQQGFNAGFPTGALLGVRVGNIIGRLQGLDYMYGSIDDELREKYKMAQKELKINNVLSKSSFDPDFELKDEKHQRVDEWEKITKQFLEKYNVNTKKSDDK</sequence>
<evidence type="ECO:0000313" key="10">
    <source>
        <dbReference type="Proteomes" id="UP000000689"/>
    </source>
</evidence>
<dbReference type="Pfam" id="PF09811">
    <property type="entry name" value="Yae1_N"/>
    <property type="match status" value="1"/>
</dbReference>
<dbReference type="GO" id="GO:0062092">
    <property type="term" value="C:Yae1-Lto1 complex"/>
    <property type="evidence" value="ECO:0007669"/>
    <property type="project" value="EnsemblFungi"/>
</dbReference>
<dbReference type="OMA" id="CKNNEAP"/>
<dbReference type="OrthoDB" id="20086at2759"/>
<dbReference type="KEGG" id="ndi:NDAI_0A03950"/>
<proteinExistence type="inferred from homology"/>
<gene>
    <name evidence="9" type="primary">NDAI0A03950</name>
    <name evidence="9" type="ordered locus">NDAI_0A03950</name>
</gene>
<evidence type="ECO:0000256" key="3">
    <source>
        <dbReference type="ARBA" id="ARBA00007096"/>
    </source>
</evidence>
<dbReference type="GeneID" id="11493570"/>
<dbReference type="Proteomes" id="UP000000689">
    <property type="component" value="Chromosome 1"/>
</dbReference>
<dbReference type="RefSeq" id="XP_003667795.1">
    <property type="nucleotide sequence ID" value="XM_003667747.1"/>
</dbReference>
<evidence type="ECO:0000256" key="7">
    <source>
        <dbReference type="ARBA" id="ARBA00023242"/>
    </source>
</evidence>
<dbReference type="GO" id="GO:0030674">
    <property type="term" value="F:protein-macromolecule adaptor activity"/>
    <property type="evidence" value="ECO:0007669"/>
    <property type="project" value="EnsemblFungi"/>
</dbReference>
<comment type="similarity">
    <text evidence="3">Belongs to the YAE1 family.</text>
</comment>
<evidence type="ECO:0000313" key="9">
    <source>
        <dbReference type="EMBL" id="CCD22552.1"/>
    </source>
</evidence>
<dbReference type="InterPro" id="IPR019191">
    <property type="entry name" value="Essential_protein_Yae1_N"/>
</dbReference>
<name>G0W414_NAUDC</name>
<evidence type="ECO:0000256" key="1">
    <source>
        <dbReference type="ARBA" id="ARBA00004123"/>
    </source>
</evidence>
<accession>G0W414</accession>
<evidence type="ECO:0000256" key="5">
    <source>
        <dbReference type="ARBA" id="ARBA00018400"/>
    </source>
</evidence>
<feature type="domain" description="Essential protein Yae1 N-terminal" evidence="8">
    <location>
        <begin position="36"/>
        <end position="74"/>
    </location>
</feature>
<evidence type="ECO:0000259" key="8">
    <source>
        <dbReference type="Pfam" id="PF09811"/>
    </source>
</evidence>
<protein>
    <recommendedName>
        <fullName evidence="5">Protein YAE1</fullName>
    </recommendedName>
    <alternativeName>
        <fullName evidence="4">Protein yae1</fullName>
    </alternativeName>
</protein>
<evidence type="ECO:0000256" key="6">
    <source>
        <dbReference type="ARBA" id="ARBA00022490"/>
    </source>
</evidence>
<dbReference type="GO" id="GO:0051604">
    <property type="term" value="P:protein maturation"/>
    <property type="evidence" value="ECO:0007669"/>
    <property type="project" value="EnsemblFungi"/>
</dbReference>
<dbReference type="PANTHER" id="PTHR18829:SF0">
    <property type="entry name" value="PROTEIN YAE1 HOMOLOG"/>
    <property type="match status" value="1"/>
</dbReference>
<organism evidence="9 10">
    <name type="scientific">Naumovozyma dairenensis (strain ATCC 10597 / BCRC 20456 / CBS 421 / NBRC 0211 / NRRL Y-12639)</name>
    <name type="common">Saccharomyces dairenensis</name>
    <dbReference type="NCBI Taxonomy" id="1071378"/>
    <lineage>
        <taxon>Eukaryota</taxon>
        <taxon>Fungi</taxon>
        <taxon>Dikarya</taxon>
        <taxon>Ascomycota</taxon>
        <taxon>Saccharomycotina</taxon>
        <taxon>Saccharomycetes</taxon>
        <taxon>Saccharomycetales</taxon>
        <taxon>Saccharomycetaceae</taxon>
        <taxon>Naumovozyma</taxon>
    </lineage>
</organism>
<dbReference type="PANTHER" id="PTHR18829">
    <property type="entry name" value="PROTEIN YAE1 HOMOLOG"/>
    <property type="match status" value="1"/>
</dbReference>
<dbReference type="GO" id="GO:0097361">
    <property type="term" value="C:cytosolic [4Fe-4S] assembly targeting complex"/>
    <property type="evidence" value="ECO:0007669"/>
    <property type="project" value="EnsemblFungi"/>
</dbReference>
<evidence type="ECO:0000256" key="4">
    <source>
        <dbReference type="ARBA" id="ARBA00017286"/>
    </source>
</evidence>
<dbReference type="GO" id="GO:0005634">
    <property type="term" value="C:nucleus"/>
    <property type="evidence" value="ECO:0007669"/>
    <property type="project" value="UniProtKB-SubCell"/>
</dbReference>